<dbReference type="RefSeq" id="WP_081974047.1">
    <property type="nucleotide sequence ID" value="NZ_BSRX01000002.1"/>
</dbReference>
<keyword evidence="3" id="KW-1003">Cell membrane</keyword>
<organism evidence="10 11">
    <name type="scientific">Kitasatospora phosalacinea</name>
    <dbReference type="NCBI Taxonomy" id="2065"/>
    <lineage>
        <taxon>Bacteria</taxon>
        <taxon>Bacillati</taxon>
        <taxon>Actinomycetota</taxon>
        <taxon>Actinomycetes</taxon>
        <taxon>Kitasatosporales</taxon>
        <taxon>Streptomycetaceae</taxon>
        <taxon>Kitasatospora</taxon>
    </lineage>
</organism>
<proteinExistence type="predicted"/>
<dbReference type="SUPFAM" id="SSF103473">
    <property type="entry name" value="MFS general substrate transporter"/>
    <property type="match status" value="1"/>
</dbReference>
<dbReference type="EMBL" id="BSRX01000002">
    <property type="protein sequence ID" value="GLW52529.1"/>
    <property type="molecule type" value="Genomic_DNA"/>
</dbReference>
<keyword evidence="4 8" id="KW-0812">Transmembrane</keyword>
<dbReference type="GO" id="GO:0022857">
    <property type="term" value="F:transmembrane transporter activity"/>
    <property type="evidence" value="ECO:0007669"/>
    <property type="project" value="InterPro"/>
</dbReference>
<protein>
    <submittedName>
        <fullName evidence="10">MFS transporter</fullName>
    </submittedName>
</protein>
<keyword evidence="2" id="KW-0813">Transport</keyword>
<dbReference type="InterPro" id="IPR011701">
    <property type="entry name" value="MFS"/>
</dbReference>
<accession>A0A9W6ULF8</accession>
<dbReference type="PANTHER" id="PTHR23517:SF2">
    <property type="entry name" value="MULTIDRUG RESISTANCE PROTEIN MDTH"/>
    <property type="match status" value="1"/>
</dbReference>
<dbReference type="InterPro" id="IPR050171">
    <property type="entry name" value="MFS_Transporters"/>
</dbReference>
<reference evidence="10" key="1">
    <citation type="submission" date="2023-02" db="EMBL/GenBank/DDBJ databases">
        <title>Kitasatospora phosalacinea NBRC 14362.</title>
        <authorList>
            <person name="Ichikawa N."/>
            <person name="Sato H."/>
            <person name="Tonouchi N."/>
        </authorList>
    </citation>
    <scope>NUCLEOTIDE SEQUENCE</scope>
    <source>
        <strain evidence="10">NBRC 14362</strain>
    </source>
</reference>
<evidence type="ECO:0000256" key="3">
    <source>
        <dbReference type="ARBA" id="ARBA00022475"/>
    </source>
</evidence>
<name>A0A9W6ULF8_9ACTN</name>
<evidence type="ECO:0000256" key="6">
    <source>
        <dbReference type="ARBA" id="ARBA00023136"/>
    </source>
</evidence>
<feature type="transmembrane region" description="Helical" evidence="8">
    <location>
        <begin position="60"/>
        <end position="82"/>
    </location>
</feature>
<evidence type="ECO:0000256" key="4">
    <source>
        <dbReference type="ARBA" id="ARBA00022692"/>
    </source>
</evidence>
<feature type="transmembrane region" description="Helical" evidence="8">
    <location>
        <begin position="296"/>
        <end position="315"/>
    </location>
</feature>
<feature type="compositionally biased region" description="Low complexity" evidence="7">
    <location>
        <begin position="1"/>
        <end position="39"/>
    </location>
</feature>
<dbReference type="Pfam" id="PF07690">
    <property type="entry name" value="MFS_1"/>
    <property type="match status" value="1"/>
</dbReference>
<dbReference type="PROSITE" id="PS50850">
    <property type="entry name" value="MFS"/>
    <property type="match status" value="1"/>
</dbReference>
<evidence type="ECO:0000313" key="11">
    <source>
        <dbReference type="Proteomes" id="UP001165143"/>
    </source>
</evidence>
<evidence type="ECO:0000259" key="9">
    <source>
        <dbReference type="PROSITE" id="PS50850"/>
    </source>
</evidence>
<keyword evidence="5 8" id="KW-1133">Transmembrane helix</keyword>
<evidence type="ECO:0000256" key="1">
    <source>
        <dbReference type="ARBA" id="ARBA00004651"/>
    </source>
</evidence>
<dbReference type="OrthoDB" id="4109786at2"/>
<evidence type="ECO:0000256" key="8">
    <source>
        <dbReference type="SAM" id="Phobius"/>
    </source>
</evidence>
<evidence type="ECO:0000256" key="7">
    <source>
        <dbReference type="SAM" id="MobiDB-lite"/>
    </source>
</evidence>
<dbReference type="InterPro" id="IPR020846">
    <property type="entry name" value="MFS_dom"/>
</dbReference>
<dbReference type="Proteomes" id="UP001165143">
    <property type="component" value="Unassembled WGS sequence"/>
</dbReference>
<feature type="region of interest" description="Disordered" evidence="7">
    <location>
        <begin position="1"/>
        <end position="47"/>
    </location>
</feature>
<feature type="transmembrane region" description="Helical" evidence="8">
    <location>
        <begin position="327"/>
        <end position="346"/>
    </location>
</feature>
<feature type="transmembrane region" description="Helical" evidence="8">
    <location>
        <begin position="420"/>
        <end position="438"/>
    </location>
</feature>
<sequence>MTTATDPAGDPAAAPATDPAAATQAATDPAAGPAADPAAKPVPLRDRLGLPASAGRHRPLIGAHLVDSLGTGLVLAFTLVFFTRTTALPLTTVGAAVTAARLLALPVAPAVGPLIDRYGARRVAACANVLSALAHAAFLLADRPWSIVAVCLLAQAGQAAYWTASTGLVVLAAPSPGERTRWFALVQTLRNAGLGLGAAAGALLVGDGGTGGLRLLVALNAASYLAAAVLLARWRPDPAPVVAAAETGRGGYRAVLADRRYLLMVAVNLSFVLASMVLSVLLAVHVTAALHLGAPLAGALLVLNGVQVVLTQGPVSRLLEGRRATRTAAAGALLNAAAFALLAVLPGGGPRWLVLPGLVAAVLVYNLAETVATPGREELSVALAHPARRGRYLAVNQLSWNVGQALAPGLLTLLFAHGPAWPWLLLLAASLAAVPGLLRLERPSAVLPDPR</sequence>
<dbReference type="PANTHER" id="PTHR23517">
    <property type="entry name" value="RESISTANCE PROTEIN MDTM, PUTATIVE-RELATED-RELATED"/>
    <property type="match status" value="1"/>
</dbReference>
<evidence type="ECO:0000256" key="5">
    <source>
        <dbReference type="ARBA" id="ARBA00022989"/>
    </source>
</evidence>
<dbReference type="InterPro" id="IPR036259">
    <property type="entry name" value="MFS_trans_sf"/>
</dbReference>
<keyword evidence="6 8" id="KW-0472">Membrane</keyword>
<dbReference type="Gene3D" id="1.20.1250.20">
    <property type="entry name" value="MFS general substrate transporter like domains"/>
    <property type="match status" value="1"/>
</dbReference>
<evidence type="ECO:0000256" key="2">
    <source>
        <dbReference type="ARBA" id="ARBA00022448"/>
    </source>
</evidence>
<dbReference type="AlphaFoldDB" id="A0A9W6ULF8"/>
<feature type="transmembrane region" description="Helical" evidence="8">
    <location>
        <begin position="261"/>
        <end position="284"/>
    </location>
</feature>
<comment type="subcellular location">
    <subcellularLocation>
        <location evidence="1">Cell membrane</location>
        <topology evidence="1">Multi-pass membrane protein</topology>
    </subcellularLocation>
</comment>
<dbReference type="GO" id="GO:0005886">
    <property type="term" value="C:plasma membrane"/>
    <property type="evidence" value="ECO:0007669"/>
    <property type="project" value="UniProtKB-SubCell"/>
</dbReference>
<feature type="domain" description="Major facilitator superfamily (MFS) profile" evidence="9">
    <location>
        <begin position="254"/>
        <end position="451"/>
    </location>
</feature>
<gene>
    <name evidence="10" type="ORF">Kpho01_05400</name>
</gene>
<comment type="caution">
    <text evidence="10">The sequence shown here is derived from an EMBL/GenBank/DDBJ whole genome shotgun (WGS) entry which is preliminary data.</text>
</comment>
<evidence type="ECO:0000313" key="10">
    <source>
        <dbReference type="EMBL" id="GLW52529.1"/>
    </source>
</evidence>